<dbReference type="AlphaFoldDB" id="A0AAN8B352"/>
<feature type="compositionally biased region" description="Polar residues" evidence="1">
    <location>
        <begin position="46"/>
        <end position="62"/>
    </location>
</feature>
<proteinExistence type="predicted"/>
<name>A0AAN8B352_9TELE</name>
<accession>A0AAN8B352</accession>
<feature type="compositionally biased region" description="Basic and acidic residues" evidence="1">
    <location>
        <begin position="77"/>
        <end position="91"/>
    </location>
</feature>
<evidence type="ECO:0000256" key="1">
    <source>
        <dbReference type="SAM" id="MobiDB-lite"/>
    </source>
</evidence>
<dbReference type="EMBL" id="JAULUE010002066">
    <property type="protein sequence ID" value="KAK5877606.1"/>
    <property type="molecule type" value="Genomic_DNA"/>
</dbReference>
<evidence type="ECO:0000313" key="3">
    <source>
        <dbReference type="Proteomes" id="UP001335648"/>
    </source>
</evidence>
<comment type="caution">
    <text evidence="2">The sequence shown here is derived from an EMBL/GenBank/DDBJ whole genome shotgun (WGS) entry which is preliminary data.</text>
</comment>
<reference evidence="2 3" key="1">
    <citation type="journal article" date="2023" name="Mol. Biol. Evol.">
        <title>Genomics of Secondarily Temperate Adaptation in the Only Non-Antarctic Icefish.</title>
        <authorList>
            <person name="Rivera-Colon A.G."/>
            <person name="Rayamajhi N."/>
            <person name="Minhas B.F."/>
            <person name="Madrigal G."/>
            <person name="Bilyk K.T."/>
            <person name="Yoon V."/>
            <person name="Hune M."/>
            <person name="Gregory S."/>
            <person name="Cheng C.H.C."/>
            <person name="Catchen J.M."/>
        </authorList>
    </citation>
    <scope>NUCLEOTIDE SEQUENCE [LARGE SCALE GENOMIC DNA]</scope>
    <source>
        <strain evidence="2">JC2023a</strain>
    </source>
</reference>
<feature type="region of interest" description="Disordered" evidence="1">
    <location>
        <begin position="46"/>
        <end position="100"/>
    </location>
</feature>
<gene>
    <name evidence="2" type="ORF">CesoFtcFv8_025096</name>
</gene>
<organism evidence="2 3">
    <name type="scientific">Champsocephalus esox</name>
    <name type="common">pike icefish</name>
    <dbReference type="NCBI Taxonomy" id="159716"/>
    <lineage>
        <taxon>Eukaryota</taxon>
        <taxon>Metazoa</taxon>
        <taxon>Chordata</taxon>
        <taxon>Craniata</taxon>
        <taxon>Vertebrata</taxon>
        <taxon>Euteleostomi</taxon>
        <taxon>Actinopterygii</taxon>
        <taxon>Neopterygii</taxon>
        <taxon>Teleostei</taxon>
        <taxon>Neoteleostei</taxon>
        <taxon>Acanthomorphata</taxon>
        <taxon>Eupercaria</taxon>
        <taxon>Perciformes</taxon>
        <taxon>Notothenioidei</taxon>
        <taxon>Channichthyidae</taxon>
        <taxon>Champsocephalus</taxon>
    </lineage>
</organism>
<sequence length="100" mass="11650">MFQNIFNQSVRRSRKDAEPTQQRLPSMLMLCLLGLFDPGLSRDVTVSSERQLSRPGVQTTAGRQRRLKQRQRRLKQRPSDLLRSPRSDMSHKTLPLFAFP</sequence>
<protein>
    <submittedName>
        <fullName evidence="2">Uncharacterized protein</fullName>
    </submittedName>
</protein>
<dbReference type="Proteomes" id="UP001335648">
    <property type="component" value="Unassembled WGS sequence"/>
</dbReference>
<feature type="region of interest" description="Disordered" evidence="1">
    <location>
        <begin position="1"/>
        <end position="23"/>
    </location>
</feature>
<evidence type="ECO:0000313" key="2">
    <source>
        <dbReference type="EMBL" id="KAK5877606.1"/>
    </source>
</evidence>
<keyword evidence="3" id="KW-1185">Reference proteome</keyword>
<feature type="compositionally biased region" description="Polar residues" evidence="1">
    <location>
        <begin position="1"/>
        <end position="10"/>
    </location>
</feature>
<feature type="compositionally biased region" description="Basic residues" evidence="1">
    <location>
        <begin position="63"/>
        <end position="76"/>
    </location>
</feature>